<protein>
    <submittedName>
        <fullName evidence="4">Pentatricopeptide repeat-containing protein At4g38010</fullName>
    </submittedName>
</protein>
<dbReference type="GO" id="GO:0003723">
    <property type="term" value="F:RNA binding"/>
    <property type="evidence" value="ECO:0007669"/>
    <property type="project" value="InterPro"/>
</dbReference>
<gene>
    <name evidence="4" type="primary">PCMP-E45_0</name>
    <name evidence="4" type="ORF">g.45019</name>
</gene>
<dbReference type="InterPro" id="IPR011990">
    <property type="entry name" value="TPR-like_helical_dom_sf"/>
</dbReference>
<reference evidence="4" key="1">
    <citation type="submission" date="2015-07" db="EMBL/GenBank/DDBJ databases">
        <title>Transcriptome Assembly of Anthurium amnicola.</title>
        <authorList>
            <person name="Suzuki J."/>
        </authorList>
    </citation>
    <scope>NUCLEOTIDE SEQUENCE</scope>
</reference>
<proteinExistence type="inferred from homology"/>
<evidence type="ECO:0000313" key="4">
    <source>
        <dbReference type="EMBL" id="JAT66114.1"/>
    </source>
</evidence>
<feature type="repeat" description="PPR" evidence="3">
    <location>
        <begin position="201"/>
        <end position="235"/>
    </location>
</feature>
<dbReference type="PROSITE" id="PS51375">
    <property type="entry name" value="PPR"/>
    <property type="match status" value="3"/>
</dbReference>
<feature type="repeat" description="PPR" evidence="3">
    <location>
        <begin position="299"/>
        <end position="333"/>
    </location>
</feature>
<evidence type="ECO:0000256" key="2">
    <source>
        <dbReference type="ARBA" id="ARBA00022737"/>
    </source>
</evidence>
<dbReference type="GO" id="GO:0009451">
    <property type="term" value="P:RNA modification"/>
    <property type="evidence" value="ECO:0007669"/>
    <property type="project" value="InterPro"/>
</dbReference>
<feature type="non-terminal residue" evidence="4">
    <location>
        <position position="1"/>
    </location>
</feature>
<dbReference type="PANTHER" id="PTHR47926">
    <property type="entry name" value="PENTATRICOPEPTIDE REPEAT-CONTAINING PROTEIN"/>
    <property type="match status" value="1"/>
</dbReference>
<comment type="similarity">
    <text evidence="1">Belongs to the PPR family. PCMP-H subfamily.</text>
</comment>
<dbReference type="FunFam" id="1.25.40.10:FF:000968">
    <property type="entry name" value="Pentatricopeptide repeat-containing protein, mitochondrial"/>
    <property type="match status" value="1"/>
</dbReference>
<dbReference type="NCBIfam" id="TIGR00756">
    <property type="entry name" value="PPR"/>
    <property type="match status" value="4"/>
</dbReference>
<feature type="repeat" description="PPR" evidence="3">
    <location>
        <begin position="400"/>
        <end position="434"/>
    </location>
</feature>
<accession>A0A1D1ZGN7</accession>
<organism evidence="4">
    <name type="scientific">Anthurium amnicola</name>
    <dbReference type="NCBI Taxonomy" id="1678845"/>
    <lineage>
        <taxon>Eukaryota</taxon>
        <taxon>Viridiplantae</taxon>
        <taxon>Streptophyta</taxon>
        <taxon>Embryophyta</taxon>
        <taxon>Tracheophyta</taxon>
        <taxon>Spermatophyta</taxon>
        <taxon>Magnoliopsida</taxon>
        <taxon>Liliopsida</taxon>
        <taxon>Araceae</taxon>
        <taxon>Pothoideae</taxon>
        <taxon>Potheae</taxon>
        <taxon>Anthurium</taxon>
    </lineage>
</organism>
<dbReference type="InterPro" id="IPR002885">
    <property type="entry name" value="PPR_rpt"/>
</dbReference>
<name>A0A1D1ZGN7_9ARAE</name>
<dbReference type="AlphaFoldDB" id="A0A1D1ZGN7"/>
<dbReference type="Pfam" id="PF13041">
    <property type="entry name" value="PPR_2"/>
    <property type="match status" value="2"/>
</dbReference>
<dbReference type="Pfam" id="PF01535">
    <property type="entry name" value="PPR"/>
    <property type="match status" value="2"/>
</dbReference>
<sequence length="478" mass="52674">LRAVLWFLSLVVRRPPRCCPLLHKGMSLAPTHALKSHLLSLIRGAGSIGPLKQIHALLLTSGVIHDRLLVAEIAKCFVAFGHHPSQACKILEQVPLHLRTPFLFNSLLSGLANGESPRLAVSFFKCAVGCGFFPDKYTFPMIFKACAKDWGIGEAWQVHGVITKMGFSCDIFVQNALLHAYAVCGKLLSARNLFDEMPLRDVVSWTGLISGYVKSGSFGQAMSLFREMDVEPNEATLVSMLVACGRLGDIGRGKWIHGSILKRRWEIVLVTGNALLDMYVKCECLDDAKQMFEELPCRDIVCWTSIISGLVQCKRPKEALEIFNALQASGLEPDKVTLASVLSACASLGALDCGKWIHELIDRRGIEWDVHVATAMVDMYAKSGSIEMALHIFHRMSCKNVFSWNALLGGLAMHGFGKRVLEYYEQMIRSGIIPNEIMKSTASQVNAVCPLCHLGSKRWPFLLPPALQSEYSAVAAST</sequence>
<dbReference type="InterPro" id="IPR046960">
    <property type="entry name" value="PPR_At4g14850-like_plant"/>
</dbReference>
<dbReference type="FunFam" id="1.25.40.10:FF:000333">
    <property type="entry name" value="Pentatricopeptide repeat-containing protein"/>
    <property type="match status" value="1"/>
</dbReference>
<evidence type="ECO:0000256" key="1">
    <source>
        <dbReference type="ARBA" id="ARBA00006643"/>
    </source>
</evidence>
<dbReference type="Gene3D" id="1.25.40.10">
    <property type="entry name" value="Tetratricopeptide repeat domain"/>
    <property type="match status" value="4"/>
</dbReference>
<keyword evidence="2" id="KW-0677">Repeat</keyword>
<dbReference type="EMBL" id="GDJX01001822">
    <property type="protein sequence ID" value="JAT66114.1"/>
    <property type="molecule type" value="Transcribed_RNA"/>
</dbReference>
<evidence type="ECO:0000256" key="3">
    <source>
        <dbReference type="PROSITE-ProRule" id="PRU00708"/>
    </source>
</evidence>